<dbReference type="AlphaFoldDB" id="A0A1F7IV06"/>
<comment type="similarity">
    <text evidence="1 6">Belongs to the NusB family.</text>
</comment>
<proteinExistence type="inferred from homology"/>
<dbReference type="SUPFAM" id="SSF48013">
    <property type="entry name" value="NusB-like"/>
    <property type="match status" value="1"/>
</dbReference>
<name>A0A1F7IV06_9BACT</name>
<dbReference type="EMBL" id="MGAL01000035">
    <property type="protein sequence ID" value="OGK47190.1"/>
    <property type="molecule type" value="Genomic_DNA"/>
</dbReference>
<dbReference type="GO" id="GO:0005829">
    <property type="term" value="C:cytosol"/>
    <property type="evidence" value="ECO:0007669"/>
    <property type="project" value="TreeGrafter"/>
</dbReference>
<dbReference type="HAMAP" id="MF_00073">
    <property type="entry name" value="NusB"/>
    <property type="match status" value="1"/>
</dbReference>
<comment type="function">
    <text evidence="6">Involved in transcription antitermination. Required for transcription of ribosomal RNA (rRNA) genes. Binds specifically to the boxA antiterminator sequence of the ribosomal RNA (rrn) operons.</text>
</comment>
<evidence type="ECO:0000256" key="3">
    <source>
        <dbReference type="ARBA" id="ARBA00022884"/>
    </source>
</evidence>
<dbReference type="Gene3D" id="1.10.940.10">
    <property type="entry name" value="NusB-like"/>
    <property type="match status" value="1"/>
</dbReference>
<evidence type="ECO:0000256" key="1">
    <source>
        <dbReference type="ARBA" id="ARBA00005952"/>
    </source>
</evidence>
<accession>A0A1F7IV06</accession>
<feature type="domain" description="NusB/RsmB/TIM44" evidence="7">
    <location>
        <begin position="30"/>
        <end position="117"/>
    </location>
</feature>
<evidence type="ECO:0000256" key="6">
    <source>
        <dbReference type="HAMAP-Rule" id="MF_00073"/>
    </source>
</evidence>
<protein>
    <recommendedName>
        <fullName evidence="6">Transcription antitermination protein NusB</fullName>
    </recommendedName>
    <alternativeName>
        <fullName evidence="6">Antitermination factor NusB</fullName>
    </alternativeName>
</protein>
<keyword evidence="3 6" id="KW-0694">RNA-binding</keyword>
<evidence type="ECO:0000256" key="5">
    <source>
        <dbReference type="ARBA" id="ARBA00023163"/>
    </source>
</evidence>
<evidence type="ECO:0000313" key="9">
    <source>
        <dbReference type="Proteomes" id="UP000177141"/>
    </source>
</evidence>
<dbReference type="GO" id="GO:0003723">
    <property type="term" value="F:RNA binding"/>
    <property type="evidence" value="ECO:0007669"/>
    <property type="project" value="UniProtKB-UniRule"/>
</dbReference>
<dbReference type="InterPro" id="IPR006027">
    <property type="entry name" value="NusB_RsmB_TIM44"/>
</dbReference>
<evidence type="ECO:0000256" key="4">
    <source>
        <dbReference type="ARBA" id="ARBA00023015"/>
    </source>
</evidence>
<dbReference type="PANTHER" id="PTHR11078">
    <property type="entry name" value="N UTILIZATION SUBSTANCE PROTEIN B-RELATED"/>
    <property type="match status" value="1"/>
</dbReference>
<dbReference type="NCBIfam" id="TIGR01951">
    <property type="entry name" value="nusB"/>
    <property type="match status" value="1"/>
</dbReference>
<dbReference type="InterPro" id="IPR035926">
    <property type="entry name" value="NusB-like_sf"/>
</dbReference>
<evidence type="ECO:0000259" key="7">
    <source>
        <dbReference type="Pfam" id="PF01029"/>
    </source>
</evidence>
<keyword evidence="4 6" id="KW-0805">Transcription regulation</keyword>
<gene>
    <name evidence="6" type="primary">nusB</name>
    <name evidence="8" type="ORF">A3A93_04110</name>
</gene>
<dbReference type="GO" id="GO:0031564">
    <property type="term" value="P:transcription antitermination"/>
    <property type="evidence" value="ECO:0007669"/>
    <property type="project" value="UniProtKB-KW"/>
</dbReference>
<evidence type="ECO:0000313" key="8">
    <source>
        <dbReference type="EMBL" id="OGK47190.1"/>
    </source>
</evidence>
<dbReference type="InterPro" id="IPR011605">
    <property type="entry name" value="NusB_fam"/>
</dbReference>
<dbReference type="Pfam" id="PF01029">
    <property type="entry name" value="NusB"/>
    <property type="match status" value="1"/>
</dbReference>
<dbReference type="STRING" id="1802061.A3A93_04110"/>
<sequence>MDSRHEKRIQIVQNLYALSFQKTKKIVLPHKQLSKITDEIIKNQKKIDDYIHRHAPKYPLDKIAKIDLSILRLAIFELIIEKKEPLKVIINEAVEISKQLGHERSYAFVNAVLGSIVNEIAA</sequence>
<dbReference type="Proteomes" id="UP000177141">
    <property type="component" value="Unassembled WGS sequence"/>
</dbReference>
<keyword evidence="5 6" id="KW-0804">Transcription</keyword>
<evidence type="ECO:0000256" key="2">
    <source>
        <dbReference type="ARBA" id="ARBA00022814"/>
    </source>
</evidence>
<dbReference type="GO" id="GO:0006353">
    <property type="term" value="P:DNA-templated transcription termination"/>
    <property type="evidence" value="ECO:0007669"/>
    <property type="project" value="UniProtKB-UniRule"/>
</dbReference>
<reference evidence="8 9" key="1">
    <citation type="journal article" date="2016" name="Nat. Commun.">
        <title>Thousands of microbial genomes shed light on interconnected biogeochemical processes in an aquifer system.</title>
        <authorList>
            <person name="Anantharaman K."/>
            <person name="Brown C.T."/>
            <person name="Hug L.A."/>
            <person name="Sharon I."/>
            <person name="Castelle C.J."/>
            <person name="Probst A.J."/>
            <person name="Thomas B.C."/>
            <person name="Singh A."/>
            <person name="Wilkins M.J."/>
            <person name="Karaoz U."/>
            <person name="Brodie E.L."/>
            <person name="Williams K.H."/>
            <person name="Hubbard S.S."/>
            <person name="Banfield J.F."/>
        </authorList>
    </citation>
    <scope>NUCLEOTIDE SEQUENCE [LARGE SCALE GENOMIC DNA]</scope>
</reference>
<dbReference type="PANTHER" id="PTHR11078:SF3">
    <property type="entry name" value="ANTITERMINATION NUSB DOMAIN-CONTAINING PROTEIN"/>
    <property type="match status" value="1"/>
</dbReference>
<organism evidence="8 9">
    <name type="scientific">Candidatus Roizmanbacteria bacterium RIFCSPLOWO2_01_FULL_38_12</name>
    <dbReference type="NCBI Taxonomy" id="1802061"/>
    <lineage>
        <taxon>Bacteria</taxon>
        <taxon>Candidatus Roizmaniibacteriota</taxon>
    </lineage>
</organism>
<keyword evidence="2 6" id="KW-0889">Transcription antitermination</keyword>
<comment type="caution">
    <text evidence="8">The sequence shown here is derived from an EMBL/GenBank/DDBJ whole genome shotgun (WGS) entry which is preliminary data.</text>
</comment>